<reference evidence="2 3" key="1">
    <citation type="submission" date="2016-10" db="EMBL/GenBank/DDBJ databases">
        <authorList>
            <person name="de Groot N.N."/>
        </authorList>
    </citation>
    <scope>NUCLEOTIDE SEQUENCE [LARGE SCALE GENOMIC DNA]</scope>
    <source>
        <strain evidence="2 3">DSM 40306</strain>
    </source>
</reference>
<evidence type="ECO:0000313" key="3">
    <source>
        <dbReference type="Proteomes" id="UP000182375"/>
    </source>
</evidence>
<dbReference type="RefSeq" id="WP_074994592.1">
    <property type="nucleotide sequence ID" value="NZ_FNTD01000004.1"/>
</dbReference>
<evidence type="ECO:0000313" key="2">
    <source>
        <dbReference type="EMBL" id="SED98781.1"/>
    </source>
</evidence>
<organism evidence="2 3">
    <name type="scientific">Streptomyces misionensis</name>
    <dbReference type="NCBI Taxonomy" id="67331"/>
    <lineage>
        <taxon>Bacteria</taxon>
        <taxon>Bacillati</taxon>
        <taxon>Actinomycetota</taxon>
        <taxon>Actinomycetes</taxon>
        <taxon>Kitasatosporales</taxon>
        <taxon>Streptomycetaceae</taxon>
        <taxon>Streptomyces</taxon>
    </lineage>
</organism>
<keyword evidence="1" id="KW-0472">Membrane</keyword>
<name>A0A1H5F5W0_9ACTN</name>
<evidence type="ECO:0008006" key="4">
    <source>
        <dbReference type="Google" id="ProtNLM"/>
    </source>
</evidence>
<keyword evidence="1" id="KW-0812">Transmembrane</keyword>
<gene>
    <name evidence="2" type="ORF">SAMN04490357_6543</name>
</gene>
<dbReference type="EMBL" id="FNTD01000004">
    <property type="protein sequence ID" value="SED98781.1"/>
    <property type="molecule type" value="Genomic_DNA"/>
</dbReference>
<sequence>MTDGTAARNRPDDRDEIARLLPAPADRDLTREQHLRHKELLMQHIDHDRAASTAAAGPAGRTPRRRPVLVASATALALAGALTAGIAMTGTDGRTHGGTTTAVADTRPAAALLHRISAAAARHDTLTVRDDQFVYTREKIREADVTSGKAVVGPLKDDETWLAQEPGPLHRLGLSRVDGETLPLNAELGDTEGTPAGFGRPTYHWLGSLPTDPGRLLDYLYAKTPEVERRQRDQAVFEQIGSLLGGMMPPRTAAALYRAAAEIPGVRRTSEARDVIGRQGLGIVRDDTRYGVRTEWVFDPKDYSFLGARTFLIRDTSYGKAGTLLSGTAELAHAVVDKAGLRPAEADGTRTA</sequence>
<dbReference type="Proteomes" id="UP000182375">
    <property type="component" value="Unassembled WGS sequence"/>
</dbReference>
<protein>
    <recommendedName>
        <fullName evidence="4">CU044_5270 family protein</fullName>
    </recommendedName>
</protein>
<proteinExistence type="predicted"/>
<dbReference type="GeneID" id="95515579"/>
<keyword evidence="1" id="KW-1133">Transmembrane helix</keyword>
<dbReference type="InterPro" id="IPR047789">
    <property type="entry name" value="CU044_5270-like"/>
</dbReference>
<dbReference type="AlphaFoldDB" id="A0A1H5F5W0"/>
<feature type="transmembrane region" description="Helical" evidence="1">
    <location>
        <begin position="68"/>
        <end position="88"/>
    </location>
</feature>
<dbReference type="NCBIfam" id="NF038083">
    <property type="entry name" value="CU044_5270_fam"/>
    <property type="match status" value="1"/>
</dbReference>
<evidence type="ECO:0000256" key="1">
    <source>
        <dbReference type="SAM" id="Phobius"/>
    </source>
</evidence>
<accession>A0A1H5F5W0</accession>
<dbReference type="STRING" id="67331.SAMN04490357_6543"/>